<gene>
    <name evidence="1" type="ORF">AOQ84DRAFT_384390</name>
</gene>
<accession>A0A8E2JYY9</accession>
<dbReference type="Proteomes" id="UP000250140">
    <property type="component" value="Unassembled WGS sequence"/>
</dbReference>
<proteinExistence type="predicted"/>
<evidence type="ECO:0000313" key="1">
    <source>
        <dbReference type="EMBL" id="OCL14924.1"/>
    </source>
</evidence>
<dbReference type="EMBL" id="KV748507">
    <property type="protein sequence ID" value="OCL14924.1"/>
    <property type="molecule type" value="Genomic_DNA"/>
</dbReference>
<reference evidence="1 2" key="1">
    <citation type="journal article" date="2016" name="Nat. Commun.">
        <title>Ectomycorrhizal ecology is imprinted in the genome of the dominant symbiotic fungus Cenococcum geophilum.</title>
        <authorList>
            <consortium name="DOE Joint Genome Institute"/>
            <person name="Peter M."/>
            <person name="Kohler A."/>
            <person name="Ohm R.A."/>
            <person name="Kuo A."/>
            <person name="Krutzmann J."/>
            <person name="Morin E."/>
            <person name="Arend M."/>
            <person name="Barry K.W."/>
            <person name="Binder M."/>
            <person name="Choi C."/>
            <person name="Clum A."/>
            <person name="Copeland A."/>
            <person name="Grisel N."/>
            <person name="Haridas S."/>
            <person name="Kipfer T."/>
            <person name="LaButti K."/>
            <person name="Lindquist E."/>
            <person name="Lipzen A."/>
            <person name="Maire R."/>
            <person name="Meier B."/>
            <person name="Mihaltcheva S."/>
            <person name="Molinier V."/>
            <person name="Murat C."/>
            <person name="Poggeler S."/>
            <person name="Quandt C.A."/>
            <person name="Sperisen C."/>
            <person name="Tritt A."/>
            <person name="Tisserant E."/>
            <person name="Crous P.W."/>
            <person name="Henrissat B."/>
            <person name="Nehls U."/>
            <person name="Egli S."/>
            <person name="Spatafora J.W."/>
            <person name="Grigoriev I.V."/>
            <person name="Martin F.M."/>
        </authorList>
    </citation>
    <scope>NUCLEOTIDE SEQUENCE [LARGE SCALE GENOMIC DNA]</scope>
    <source>
        <strain evidence="1 2">CBS 207.34</strain>
    </source>
</reference>
<keyword evidence="2" id="KW-1185">Reference proteome</keyword>
<organism evidence="1 2">
    <name type="scientific">Glonium stellatum</name>
    <dbReference type="NCBI Taxonomy" id="574774"/>
    <lineage>
        <taxon>Eukaryota</taxon>
        <taxon>Fungi</taxon>
        <taxon>Dikarya</taxon>
        <taxon>Ascomycota</taxon>
        <taxon>Pezizomycotina</taxon>
        <taxon>Dothideomycetes</taxon>
        <taxon>Pleosporomycetidae</taxon>
        <taxon>Gloniales</taxon>
        <taxon>Gloniaceae</taxon>
        <taxon>Glonium</taxon>
    </lineage>
</organism>
<dbReference type="AlphaFoldDB" id="A0A8E2JYY9"/>
<evidence type="ECO:0000313" key="2">
    <source>
        <dbReference type="Proteomes" id="UP000250140"/>
    </source>
</evidence>
<name>A0A8E2JYY9_9PEZI</name>
<feature type="non-terminal residue" evidence="1">
    <location>
        <position position="135"/>
    </location>
</feature>
<sequence length="135" mass="14743">MKALAPRSCYFDSMPLLGAALAMARGPEGVLSAPMGPSVKKTMRISVSRLGWLTVWSIPPFDSRNSLDVSSFRLPETKSTVFTTSSKAVKHAGLASVTDGVSRLGRKRLRCIWYCSGCNYQIFTGRETLGLRVLI</sequence>
<protein>
    <submittedName>
        <fullName evidence="1">Uncharacterized protein</fullName>
    </submittedName>
</protein>